<feature type="compositionally biased region" description="Low complexity" evidence="1">
    <location>
        <begin position="15"/>
        <end position="37"/>
    </location>
</feature>
<reference evidence="2 3" key="1">
    <citation type="journal article" date="2019" name="Sci. Rep.">
        <title>A high-quality genome of Eragrostis curvula grass provides insights into Poaceae evolution and supports new strategies to enhance forage quality.</title>
        <authorList>
            <person name="Carballo J."/>
            <person name="Santos B.A.C.M."/>
            <person name="Zappacosta D."/>
            <person name="Garbus I."/>
            <person name="Selva J.P."/>
            <person name="Gallo C.A."/>
            <person name="Diaz A."/>
            <person name="Albertini E."/>
            <person name="Caccamo M."/>
            <person name="Echenique V."/>
        </authorList>
    </citation>
    <scope>NUCLEOTIDE SEQUENCE [LARGE SCALE GENOMIC DNA]</scope>
    <source>
        <strain evidence="3">cv. Victoria</strain>
        <tissue evidence="2">Leaf</tissue>
    </source>
</reference>
<name>A0A5J9TPW2_9POAL</name>
<feature type="non-terminal residue" evidence="2">
    <location>
        <position position="1"/>
    </location>
</feature>
<feature type="region of interest" description="Disordered" evidence="1">
    <location>
        <begin position="201"/>
        <end position="238"/>
    </location>
</feature>
<dbReference type="Proteomes" id="UP000324897">
    <property type="component" value="Unassembled WGS sequence"/>
</dbReference>
<dbReference type="EMBL" id="RWGY01000035">
    <property type="protein sequence ID" value="TVU13287.1"/>
    <property type="molecule type" value="Genomic_DNA"/>
</dbReference>
<organism evidence="2 3">
    <name type="scientific">Eragrostis curvula</name>
    <name type="common">weeping love grass</name>
    <dbReference type="NCBI Taxonomy" id="38414"/>
    <lineage>
        <taxon>Eukaryota</taxon>
        <taxon>Viridiplantae</taxon>
        <taxon>Streptophyta</taxon>
        <taxon>Embryophyta</taxon>
        <taxon>Tracheophyta</taxon>
        <taxon>Spermatophyta</taxon>
        <taxon>Magnoliopsida</taxon>
        <taxon>Liliopsida</taxon>
        <taxon>Poales</taxon>
        <taxon>Poaceae</taxon>
        <taxon>PACMAD clade</taxon>
        <taxon>Chloridoideae</taxon>
        <taxon>Eragrostideae</taxon>
        <taxon>Eragrostidinae</taxon>
        <taxon>Eragrostis</taxon>
    </lineage>
</organism>
<evidence type="ECO:0000256" key="1">
    <source>
        <dbReference type="SAM" id="MobiDB-lite"/>
    </source>
</evidence>
<comment type="caution">
    <text evidence="2">The sequence shown here is derived from an EMBL/GenBank/DDBJ whole genome shotgun (WGS) entry which is preliminary data.</text>
</comment>
<evidence type="ECO:0000313" key="2">
    <source>
        <dbReference type="EMBL" id="TVU13287.1"/>
    </source>
</evidence>
<feature type="region of interest" description="Disordered" evidence="1">
    <location>
        <begin position="1"/>
        <end position="37"/>
    </location>
</feature>
<sequence>MTPRHPTLENFSQVSSPRAQSLSRRALALPSSSLPSRSRSCIRSARLPRERICAALPQRERICAALPPRASSSAALPPRARICAATQRPGRALPSVGGVLLCLSPSAPCSSSTRLQRPPVRRFRPDPQEVNAAFRNKVKQHPPSQKPTPWPPRIGKQQQPSLSPFHLPSSIHSETTRIEAFISSYIPLGILHKSMDKSWIDDEHSPQTYRSGPQKPEKPYPSAIHSPSPPRRRSPLLFATPAPIPATISPFSSSIPPPVSSATPPVLLRSITSRLWPRDLRQPVPQRRDPRRRAGGFHGAQILGGRVLAEHLHDHVSVILVANRMEGAKRTQQACRPYQDSSAQVLVLV</sequence>
<dbReference type="AlphaFoldDB" id="A0A5J9TPW2"/>
<accession>A0A5J9TPW2</accession>
<evidence type="ECO:0000313" key="3">
    <source>
        <dbReference type="Proteomes" id="UP000324897"/>
    </source>
</evidence>
<keyword evidence="3" id="KW-1185">Reference proteome</keyword>
<proteinExistence type="predicted"/>
<feature type="region of interest" description="Disordered" evidence="1">
    <location>
        <begin position="136"/>
        <end position="162"/>
    </location>
</feature>
<dbReference type="Gramene" id="TVU13287">
    <property type="protein sequence ID" value="TVU13287"/>
    <property type="gene ID" value="EJB05_40824"/>
</dbReference>
<gene>
    <name evidence="2" type="ORF">EJB05_40824</name>
</gene>
<protein>
    <submittedName>
        <fullName evidence="2">Uncharacterized protein</fullName>
    </submittedName>
</protein>